<keyword evidence="9" id="KW-1185">Reference proteome</keyword>
<evidence type="ECO:0000256" key="4">
    <source>
        <dbReference type="ARBA" id="ARBA00022801"/>
    </source>
</evidence>
<comment type="caution">
    <text evidence="8">The sequence shown here is derived from an EMBL/GenBank/DDBJ whole genome shotgun (WGS) entry which is preliminary data.</text>
</comment>
<dbReference type="OrthoDB" id="17948at2759"/>
<sequence length="871" mass="95368">MGYFDLNVPYLEETAIPSPDSTTRKNNRLKIVVKAMELGYTGIAYNRSIKGIMSDKDICSITRFPLSSLLKVSPNLSTSVKFHRGLLGVPVNSPFRQYTRLTVSVDNKIQSSALNSGNKVLKTYDLVAVRPLNQVAFEHACREAQVDIIAIDFTAWVPFQIKFQSLQSALKRGVYFEITYSQLIRDAQIRKQMIHTTKLLVQWTRGKNIILSSAAASVSEIRGPCDVSNLSSLLGLSMERANAAISKNCRSLLLNSVKKKQYYKNAIKVERIPSTKSVASEEAWLCGGDDWDHISSGEGDLLLDDIAKSFAASSQISETSKAIDSSSVSDEVPSCSMQSMDWLPVSGGKVHPPPNLSAVKEFDGLLDMDQASKQLTVGFDPILSGGKVHPPPNLSAATEFGSSLDTHEVSEVLKVGVDPIASMASLASTPLMHLTSGGQDLSKLVSGSDMSAVVADDMKSETLATCFEEGKGSDYAVSVTVEMISNDQVSEGCGHEREFVTSANIIGASEQHSSDLDMISSSVVQISTMEHDNVAAMDTGKHSTPSKQMVQSSSCNGDDTRLISRDALLSTGDATMVEVLYKKKDAEDTNLILAECDMSINQNYAGSRKHGPCKNHAVSHANEKILGASFSELQADALSRAEFVQPVGASANPEVREQSKSGSHTKKRKQDMRSGKSECTTLGNANDPDLKERFIKLCLQELNNGGRSGQTLKPSSWARIGKKIKKEFGKCYSEKKLKNNLAFMRKQYHTCANLTSKIGHGYNAASNSIDWSPETWEDYQKARLEASQFRHRPFQYADEMASLFDSFVMSSGSSVPLEEPIDQLDNRVPRVLHSELMHCTALDLQSDGNVTPPRKCRKRRRTVILQIPQQG</sequence>
<evidence type="ECO:0000313" key="8">
    <source>
        <dbReference type="EMBL" id="KAF5206780.1"/>
    </source>
</evidence>
<dbReference type="AlphaFoldDB" id="A0A7J6XEJ8"/>
<evidence type="ECO:0000259" key="7">
    <source>
        <dbReference type="Pfam" id="PF12776"/>
    </source>
</evidence>
<dbReference type="Proteomes" id="UP000554482">
    <property type="component" value="Unassembled WGS sequence"/>
</dbReference>
<dbReference type="FunFam" id="3.20.20.140:FF:000044">
    <property type="entry name" value="Polymerase/histidinol phosphatase-like protein"/>
    <property type="match status" value="1"/>
</dbReference>
<organism evidence="8 9">
    <name type="scientific">Thalictrum thalictroides</name>
    <name type="common">Rue-anemone</name>
    <name type="synonym">Anemone thalictroides</name>
    <dbReference type="NCBI Taxonomy" id="46969"/>
    <lineage>
        <taxon>Eukaryota</taxon>
        <taxon>Viridiplantae</taxon>
        <taxon>Streptophyta</taxon>
        <taxon>Embryophyta</taxon>
        <taxon>Tracheophyta</taxon>
        <taxon>Spermatophyta</taxon>
        <taxon>Magnoliopsida</taxon>
        <taxon>Ranunculales</taxon>
        <taxon>Ranunculaceae</taxon>
        <taxon>Thalictroideae</taxon>
        <taxon>Thalictrum</taxon>
    </lineage>
</organism>
<gene>
    <name evidence="8" type="ORF">FRX31_003634</name>
</gene>
<feature type="domain" description="Myb/SANT-like" evidence="7">
    <location>
        <begin position="691"/>
        <end position="779"/>
    </location>
</feature>
<dbReference type="InterPro" id="IPR002738">
    <property type="entry name" value="RNase_P_p30"/>
</dbReference>
<dbReference type="Gene3D" id="3.20.20.140">
    <property type="entry name" value="Metal-dependent hydrolases"/>
    <property type="match status" value="1"/>
</dbReference>
<name>A0A7J6XEJ8_THATH</name>
<dbReference type="PANTHER" id="PTHR13031">
    <property type="entry name" value="RIBONUCLEASE P SUBUNIT P30"/>
    <property type="match status" value="1"/>
</dbReference>
<protein>
    <submittedName>
        <fullName evidence="8">Ribonuclease p protein subunit p30</fullName>
    </submittedName>
</protein>
<evidence type="ECO:0000256" key="5">
    <source>
        <dbReference type="ARBA" id="ARBA00023242"/>
    </source>
</evidence>
<dbReference type="InterPro" id="IPR024752">
    <property type="entry name" value="Myb/SANT-like_dom"/>
</dbReference>
<dbReference type="Pfam" id="PF12776">
    <property type="entry name" value="Myb_DNA-bind_3"/>
    <property type="match status" value="1"/>
</dbReference>
<comment type="similarity">
    <text evidence="2">Belongs to the eukaryotic/archaeal RNase P protein component 3 family.</text>
</comment>
<feature type="compositionally biased region" description="Polar residues" evidence="6">
    <location>
        <begin position="542"/>
        <end position="556"/>
    </location>
</feature>
<dbReference type="PANTHER" id="PTHR13031:SF0">
    <property type="entry name" value="RIBONUCLEASE P PROTEIN SUBUNIT P30"/>
    <property type="match status" value="1"/>
</dbReference>
<dbReference type="InterPro" id="IPR016195">
    <property type="entry name" value="Pol/histidinol_Pase-like"/>
</dbReference>
<evidence type="ECO:0000256" key="6">
    <source>
        <dbReference type="SAM" id="MobiDB-lite"/>
    </source>
</evidence>
<dbReference type="GO" id="GO:0005655">
    <property type="term" value="C:nucleolar ribonuclease P complex"/>
    <property type="evidence" value="ECO:0007669"/>
    <property type="project" value="TreeGrafter"/>
</dbReference>
<evidence type="ECO:0000256" key="1">
    <source>
        <dbReference type="ARBA" id="ARBA00004123"/>
    </source>
</evidence>
<dbReference type="GO" id="GO:0003723">
    <property type="term" value="F:RNA binding"/>
    <property type="evidence" value="ECO:0007669"/>
    <property type="project" value="TreeGrafter"/>
</dbReference>
<evidence type="ECO:0000256" key="3">
    <source>
        <dbReference type="ARBA" id="ARBA00022694"/>
    </source>
</evidence>
<dbReference type="GO" id="GO:0008033">
    <property type="term" value="P:tRNA processing"/>
    <property type="evidence" value="ECO:0007669"/>
    <property type="project" value="UniProtKB-KW"/>
</dbReference>
<feature type="region of interest" description="Disordered" evidence="6">
    <location>
        <begin position="649"/>
        <end position="684"/>
    </location>
</feature>
<evidence type="ECO:0000313" key="9">
    <source>
        <dbReference type="Proteomes" id="UP000554482"/>
    </source>
</evidence>
<accession>A0A7J6XEJ8</accession>
<evidence type="ECO:0000256" key="2">
    <source>
        <dbReference type="ARBA" id="ARBA00007331"/>
    </source>
</evidence>
<reference evidence="8 9" key="1">
    <citation type="submission" date="2020-06" db="EMBL/GenBank/DDBJ databases">
        <title>Transcriptomic and genomic resources for Thalictrum thalictroides and T. hernandezii: Facilitating candidate gene discovery in an emerging model plant lineage.</title>
        <authorList>
            <person name="Arias T."/>
            <person name="Riano-Pachon D.M."/>
            <person name="Di Stilio V.S."/>
        </authorList>
    </citation>
    <scope>NUCLEOTIDE SEQUENCE [LARGE SCALE GENOMIC DNA]</scope>
    <source>
        <strain evidence="9">cv. WT478/WT964</strain>
        <tissue evidence="8">Leaves</tissue>
    </source>
</reference>
<proteinExistence type="inferred from homology"/>
<feature type="region of interest" description="Disordered" evidence="6">
    <location>
        <begin position="537"/>
        <end position="556"/>
    </location>
</feature>
<dbReference type="EMBL" id="JABWDY010002272">
    <property type="protein sequence ID" value="KAF5206780.1"/>
    <property type="molecule type" value="Genomic_DNA"/>
</dbReference>
<keyword evidence="4" id="KW-0378">Hydrolase</keyword>
<keyword evidence="3" id="KW-0819">tRNA processing</keyword>
<comment type="subcellular location">
    <subcellularLocation>
        <location evidence="1">Nucleus</location>
    </subcellularLocation>
</comment>
<dbReference type="Pfam" id="PF01876">
    <property type="entry name" value="RNase_P_p30"/>
    <property type="match status" value="1"/>
</dbReference>
<keyword evidence="5" id="KW-0539">Nucleus</keyword>
<dbReference type="GO" id="GO:0016787">
    <property type="term" value="F:hydrolase activity"/>
    <property type="evidence" value="ECO:0007669"/>
    <property type="project" value="UniProtKB-KW"/>
</dbReference>
<dbReference type="SUPFAM" id="SSF89550">
    <property type="entry name" value="PHP domain-like"/>
    <property type="match status" value="1"/>
</dbReference>